<feature type="compositionally biased region" description="Basic residues" evidence="1">
    <location>
        <begin position="635"/>
        <end position="658"/>
    </location>
</feature>
<accession>A0A336MUB5</accession>
<dbReference type="GO" id="GO:0045892">
    <property type="term" value="P:negative regulation of DNA-templated transcription"/>
    <property type="evidence" value="ECO:0007669"/>
    <property type="project" value="TreeGrafter"/>
</dbReference>
<feature type="compositionally biased region" description="Basic and acidic residues" evidence="1">
    <location>
        <begin position="552"/>
        <end position="563"/>
    </location>
</feature>
<feature type="compositionally biased region" description="Basic and acidic residues" evidence="1">
    <location>
        <begin position="1010"/>
        <end position="1067"/>
    </location>
</feature>
<feature type="compositionally biased region" description="Polar residues" evidence="1">
    <location>
        <begin position="459"/>
        <end position="471"/>
    </location>
</feature>
<feature type="compositionally biased region" description="Basic and acidic residues" evidence="1">
    <location>
        <begin position="487"/>
        <end position="505"/>
    </location>
</feature>
<sequence length="1194" mass="133605">MRIKKTQVHGNKPEMNETSKVSVSDSKQKVTKASKESNNTKPTPKSPTRAKKDVQSEVIATTKENNKSVGKTNETQSESNVGNAQKQEKSKINEQSKVAKESKLSVTNKNDDKANTTENTTSIDKSKKKIKSSSLLKKAIGSNTNKTKTSSASLLKHKINIMKKKKTVGANKKSLSERNQKKISNELKNLGIDILLDGPKGFGLKQTTDVEDCKTSICESVKTKSRSTVSATMNYVPFLKTTKIKSGQNKANSVVSSDENTTKKESDTLNVKEDSTCNVEASFKEDNNKKKSDSVNNKQEDENNKKVKGNETPTDPSKEGAPKKNDEQIDSLIKKGTTNVKKVNTKKNNGKGNVKETETKTSDKLSNNEVKMTENDKNEKKDDDDDKGTQDKSLDPKKKSTKVKRKYVKKSVQQKTDLPNKKDNNIEIESKPTDTQSNTTVSDVKSEEKSSIETPISRPDSTTPSIGSCSSKDVFEFSGTSQIRPIMRREPIFKHKARLKAEAAQREQLLQGPSPIPQNITKSENPTKLTEDKKEVELIVVDTPNKNIDSSESDKKQEIKDPLSIKSSSDQAAEKIEKSTVIKKPTTPKKVNAKSKVTSTATAKKDETETDESDSEDKKKQKQNVDKKSKEKSKLIKKSNVIKKGQINKKPIKVKSKPKPTDSDESEDDDNDSESSDSSVITRIQKRRAAKTRHMKKYGFWSGPKRHREASLNALAKVHCLYENESRSALEQNLIKAAKLESLKEMQKVRMEMKKKEKDEEEGDESKSSKNEKSSDESEQEEVEEFNKRSVRTASGIRAVGKFWENDESGSSDQESIAQKKSKLKKIKVKEEKDSSNIESQPNKKKLTSKSTKPVTKQVASKKKVISKVKTNVPLKKRPILHKSSESENSESSETDSEDDTKNNKKNESKDVKRKRNNSTSSMDFKNVVTKKRMASLNATAMLAATYEVERAIDRQLSEQSPKQEKADKLENNKKTDKDEKASGQEKTAKDKESGQKTQKKKVPKKDKTKIKSKESDKEKEGKEQDVKEPKEPKPKKEPKELKRVKQEKRDSPTKIKNMKHEADEPIRPVSTSVVIVQDTDVTITGVYVNSTQGANQEAYCKMQYRVQSSVTEERVVRPATNEPPKSYTPLNAIASMRPPVEQMNPIHYGQPPMCDSPYNMDRNNYPPPPSAVPTSSSAFCTPMPPHHDPNSGK</sequence>
<feature type="region of interest" description="Disordered" evidence="1">
    <location>
        <begin position="748"/>
        <end position="932"/>
    </location>
</feature>
<dbReference type="PANTHER" id="PTHR46576:SF1">
    <property type="entry name" value="BROMO ADJACENT HOMOLOGY DOMAIN-CONTAINING 1 PROTEIN"/>
    <property type="match status" value="1"/>
</dbReference>
<feature type="region of interest" description="Disordered" evidence="1">
    <location>
        <begin position="1152"/>
        <end position="1194"/>
    </location>
</feature>
<reference evidence="3" key="2">
    <citation type="submission" date="2018-07" db="EMBL/GenBank/DDBJ databases">
        <authorList>
            <person name="Quirk P.G."/>
            <person name="Krulwich T.A."/>
        </authorList>
    </citation>
    <scope>NUCLEOTIDE SEQUENCE</scope>
</reference>
<dbReference type="EMBL" id="UFQT01002643">
    <property type="protein sequence ID" value="SSX33836.1"/>
    <property type="molecule type" value="Genomic_DNA"/>
</dbReference>
<feature type="compositionally biased region" description="Basic and acidic residues" evidence="1">
    <location>
        <begin position="86"/>
        <end position="115"/>
    </location>
</feature>
<feature type="compositionally biased region" description="Basic and acidic residues" evidence="1">
    <location>
        <begin position="316"/>
        <end position="327"/>
    </location>
</feature>
<feature type="region of interest" description="Disordered" evidence="1">
    <location>
        <begin position="239"/>
        <end position="695"/>
    </location>
</feature>
<dbReference type="GO" id="GO:0003682">
    <property type="term" value="F:chromatin binding"/>
    <property type="evidence" value="ECO:0007669"/>
    <property type="project" value="TreeGrafter"/>
</dbReference>
<feature type="compositionally biased region" description="Polar residues" evidence="1">
    <location>
        <begin position="809"/>
        <end position="819"/>
    </location>
</feature>
<feature type="compositionally biased region" description="Low complexity" evidence="1">
    <location>
        <begin position="583"/>
        <end position="602"/>
    </location>
</feature>
<dbReference type="AlphaFoldDB" id="A0A336MUB5"/>
<feature type="region of interest" description="Disordered" evidence="1">
    <location>
        <begin position="1"/>
        <end position="151"/>
    </location>
</feature>
<dbReference type="GO" id="GO:0005677">
    <property type="term" value="C:chromatin silencing complex"/>
    <property type="evidence" value="ECO:0007669"/>
    <property type="project" value="TreeGrafter"/>
</dbReference>
<feature type="compositionally biased region" description="Basic and acidic residues" evidence="1">
    <location>
        <begin position="616"/>
        <end position="634"/>
    </location>
</feature>
<dbReference type="InterPro" id="IPR053032">
    <property type="entry name" value="BAH_domain-containing"/>
</dbReference>
<feature type="compositionally biased region" description="Basic and acidic residues" evidence="1">
    <location>
        <begin position="748"/>
        <end position="758"/>
    </location>
</feature>
<feature type="compositionally biased region" description="Basic and acidic residues" evidence="1">
    <location>
        <begin position="353"/>
        <end position="363"/>
    </location>
</feature>
<dbReference type="EMBL" id="UFQS01002643">
    <property type="protein sequence ID" value="SSX14426.1"/>
    <property type="molecule type" value="Genomic_DNA"/>
</dbReference>
<evidence type="ECO:0000313" key="2">
    <source>
        <dbReference type="EMBL" id="SSX14426.1"/>
    </source>
</evidence>
<protein>
    <submittedName>
        <fullName evidence="3">CSON007002 protein</fullName>
    </submittedName>
</protein>
<proteinExistence type="predicted"/>
<feature type="compositionally biased region" description="Basic residues" evidence="1">
    <location>
        <begin position="399"/>
        <end position="409"/>
    </location>
</feature>
<dbReference type="VEuPathDB" id="VectorBase:CSON007002"/>
<feature type="compositionally biased region" description="Basic and acidic residues" evidence="1">
    <location>
        <begin position="900"/>
        <end position="911"/>
    </location>
</feature>
<organism evidence="3">
    <name type="scientific">Culicoides sonorensis</name>
    <name type="common">Biting midge</name>
    <dbReference type="NCBI Taxonomy" id="179676"/>
    <lineage>
        <taxon>Eukaryota</taxon>
        <taxon>Metazoa</taxon>
        <taxon>Ecdysozoa</taxon>
        <taxon>Arthropoda</taxon>
        <taxon>Hexapoda</taxon>
        <taxon>Insecta</taxon>
        <taxon>Pterygota</taxon>
        <taxon>Neoptera</taxon>
        <taxon>Endopterygota</taxon>
        <taxon>Diptera</taxon>
        <taxon>Nematocera</taxon>
        <taxon>Chironomoidea</taxon>
        <taxon>Ceratopogonidae</taxon>
        <taxon>Ceratopogoninae</taxon>
        <taxon>Culicoides</taxon>
        <taxon>Monoculicoides</taxon>
    </lineage>
</organism>
<feature type="compositionally biased region" description="Polar residues" evidence="1">
    <location>
        <begin position="433"/>
        <end position="443"/>
    </location>
</feature>
<name>A0A336MUB5_CULSO</name>
<dbReference type="GO" id="GO:0000976">
    <property type="term" value="F:transcription cis-regulatory region binding"/>
    <property type="evidence" value="ECO:0007669"/>
    <property type="project" value="TreeGrafter"/>
</dbReference>
<feature type="compositionally biased region" description="Acidic residues" evidence="1">
    <location>
        <begin position="888"/>
        <end position="899"/>
    </location>
</feature>
<dbReference type="PANTHER" id="PTHR46576">
    <property type="entry name" value="BROMO ADJACENT HOMOLOGY DOMAIN-CONTAINING 1 PROTEIN"/>
    <property type="match status" value="1"/>
</dbReference>
<dbReference type="GO" id="GO:0031507">
    <property type="term" value="P:heterochromatin formation"/>
    <property type="evidence" value="ECO:0007669"/>
    <property type="project" value="TreeGrafter"/>
</dbReference>
<dbReference type="OMA" id="TNQDGHE"/>
<feature type="region of interest" description="Disordered" evidence="1">
    <location>
        <begin position="955"/>
        <end position="1067"/>
    </location>
</feature>
<feature type="compositionally biased region" description="Basic residues" evidence="1">
    <location>
        <begin position="998"/>
        <end position="1009"/>
    </location>
</feature>
<feature type="compositionally biased region" description="Basic and acidic residues" evidence="1">
    <location>
        <begin position="282"/>
        <end position="309"/>
    </location>
</feature>
<gene>
    <name evidence="3" type="primary">CSON007002</name>
</gene>
<feature type="compositionally biased region" description="Polar residues" evidence="1">
    <location>
        <begin position="244"/>
        <end position="259"/>
    </location>
</feature>
<reference evidence="2" key="1">
    <citation type="submission" date="2018-04" db="EMBL/GenBank/DDBJ databases">
        <authorList>
            <person name="Go L.Y."/>
            <person name="Mitchell J.A."/>
        </authorList>
    </citation>
    <scope>NUCLEOTIDE SEQUENCE</scope>
    <source>
        <tissue evidence="2">Whole organism</tissue>
    </source>
</reference>
<feature type="compositionally biased region" description="Low complexity" evidence="1">
    <location>
        <begin position="132"/>
        <end position="151"/>
    </location>
</feature>
<evidence type="ECO:0000256" key="1">
    <source>
        <dbReference type="SAM" id="MobiDB-lite"/>
    </source>
</evidence>
<feature type="compositionally biased region" description="Polar residues" evidence="1">
    <location>
        <begin position="517"/>
        <end position="528"/>
    </location>
</feature>
<feature type="compositionally biased region" description="Acidic residues" evidence="1">
    <location>
        <begin position="663"/>
        <end position="675"/>
    </location>
</feature>
<evidence type="ECO:0000313" key="3">
    <source>
        <dbReference type="EMBL" id="SSX33836.1"/>
    </source>
</evidence>
<feature type="compositionally biased region" description="Polar residues" evidence="1">
    <location>
        <begin position="58"/>
        <end position="85"/>
    </location>
</feature>
<feature type="compositionally biased region" description="Basic residues" evidence="1">
    <location>
        <begin position="684"/>
        <end position="695"/>
    </location>
</feature>
<feature type="compositionally biased region" description="Basic and acidic residues" evidence="1">
    <location>
        <begin position="418"/>
        <end position="432"/>
    </location>
</feature>
<feature type="compositionally biased region" description="Basic and acidic residues" evidence="1">
    <location>
        <begin position="765"/>
        <end position="776"/>
    </location>
</feature>
<feature type="compositionally biased region" description="Basic and acidic residues" evidence="1">
    <location>
        <begin position="371"/>
        <end position="398"/>
    </location>
</feature>
<feature type="compositionally biased region" description="Basic and acidic residues" evidence="1">
    <location>
        <begin position="260"/>
        <end position="275"/>
    </location>
</feature>
<feature type="compositionally biased region" description="Basic and acidic residues" evidence="1">
    <location>
        <begin position="955"/>
        <end position="995"/>
    </location>
</feature>